<dbReference type="Pfam" id="PF13639">
    <property type="entry name" value="zf-RING_2"/>
    <property type="match status" value="1"/>
</dbReference>
<dbReference type="RefSeq" id="XP_013261823.1">
    <property type="nucleotide sequence ID" value="XM_013406369.1"/>
</dbReference>
<evidence type="ECO:0000256" key="1">
    <source>
        <dbReference type="ARBA" id="ARBA00022723"/>
    </source>
</evidence>
<accession>A0A072PIU8</accession>
<keyword evidence="3" id="KW-0862">Zinc</keyword>
<feature type="compositionally biased region" description="Polar residues" evidence="5">
    <location>
        <begin position="83"/>
        <end position="96"/>
    </location>
</feature>
<proteinExistence type="predicted"/>
<keyword evidence="6" id="KW-1133">Transmembrane helix</keyword>
<feature type="domain" description="RING-type" evidence="7">
    <location>
        <begin position="132"/>
        <end position="172"/>
    </location>
</feature>
<dbReference type="PANTHER" id="PTHR45969">
    <property type="entry name" value="RING ZINC FINGER PROTEIN-RELATED"/>
    <property type="match status" value="1"/>
</dbReference>
<dbReference type="GO" id="GO:0016567">
    <property type="term" value="P:protein ubiquitination"/>
    <property type="evidence" value="ECO:0007669"/>
    <property type="project" value="TreeGrafter"/>
</dbReference>
<organism evidence="8 9">
    <name type="scientific">Exophiala aquamarina CBS 119918</name>
    <dbReference type="NCBI Taxonomy" id="1182545"/>
    <lineage>
        <taxon>Eukaryota</taxon>
        <taxon>Fungi</taxon>
        <taxon>Dikarya</taxon>
        <taxon>Ascomycota</taxon>
        <taxon>Pezizomycotina</taxon>
        <taxon>Eurotiomycetes</taxon>
        <taxon>Chaetothyriomycetidae</taxon>
        <taxon>Chaetothyriales</taxon>
        <taxon>Herpotrichiellaceae</taxon>
        <taxon>Exophiala</taxon>
    </lineage>
</organism>
<evidence type="ECO:0000256" key="6">
    <source>
        <dbReference type="SAM" id="Phobius"/>
    </source>
</evidence>
<evidence type="ECO:0000256" key="2">
    <source>
        <dbReference type="ARBA" id="ARBA00022771"/>
    </source>
</evidence>
<feature type="transmembrane region" description="Helical" evidence="6">
    <location>
        <begin position="58"/>
        <end position="78"/>
    </location>
</feature>
<evidence type="ECO:0000313" key="8">
    <source>
        <dbReference type="EMBL" id="KEF59233.1"/>
    </source>
</evidence>
<comment type="caution">
    <text evidence="8">The sequence shown here is derived from an EMBL/GenBank/DDBJ whole genome shotgun (WGS) entry which is preliminary data.</text>
</comment>
<keyword evidence="6" id="KW-0472">Membrane</keyword>
<dbReference type="GO" id="GO:0061630">
    <property type="term" value="F:ubiquitin protein ligase activity"/>
    <property type="evidence" value="ECO:0007669"/>
    <property type="project" value="TreeGrafter"/>
</dbReference>
<keyword evidence="1" id="KW-0479">Metal-binding</keyword>
<sequence>MYIPTQRFLRENEEQPYPYSSLADSFHHQLEPEPYYLGARSTVGPDQEQTSFNVPSTFVSVSVGVLIFLLLAIAFAVYKKCSGSDTQSDTESSVSDSAWRVEDPESESDATEAKHRKRLRKLDQVAPVHTAICLDLIGEDEQIRELQCGHVYHSACLNLWVERGHHDCPLCKYDILGLQQKNPITSPPEPEATNNDADPATRSPPSQQQHHHHHYHHGPHVVVISNTQPQSDASNVHGARSPPGLQQGLIE</sequence>
<evidence type="ECO:0000256" key="4">
    <source>
        <dbReference type="PROSITE-ProRule" id="PRU00175"/>
    </source>
</evidence>
<gene>
    <name evidence="8" type="ORF">A1O9_04077</name>
</gene>
<feature type="region of interest" description="Disordered" evidence="5">
    <location>
        <begin position="182"/>
        <end position="216"/>
    </location>
</feature>
<evidence type="ECO:0000313" key="9">
    <source>
        <dbReference type="Proteomes" id="UP000027920"/>
    </source>
</evidence>
<evidence type="ECO:0000259" key="7">
    <source>
        <dbReference type="PROSITE" id="PS50089"/>
    </source>
</evidence>
<dbReference type="InterPro" id="IPR001841">
    <property type="entry name" value="Znf_RING"/>
</dbReference>
<dbReference type="Gene3D" id="3.30.40.10">
    <property type="entry name" value="Zinc/RING finger domain, C3HC4 (zinc finger)"/>
    <property type="match status" value="1"/>
</dbReference>
<dbReference type="OrthoDB" id="8062037at2759"/>
<dbReference type="InterPro" id="IPR013083">
    <property type="entry name" value="Znf_RING/FYVE/PHD"/>
</dbReference>
<evidence type="ECO:0000256" key="5">
    <source>
        <dbReference type="SAM" id="MobiDB-lite"/>
    </source>
</evidence>
<dbReference type="VEuPathDB" id="FungiDB:A1O9_04077"/>
<feature type="region of interest" description="Disordered" evidence="5">
    <location>
        <begin position="230"/>
        <end position="251"/>
    </location>
</feature>
<dbReference type="GO" id="GO:0008270">
    <property type="term" value="F:zinc ion binding"/>
    <property type="evidence" value="ECO:0007669"/>
    <property type="project" value="UniProtKB-KW"/>
</dbReference>
<dbReference type="STRING" id="1182545.A0A072PIU8"/>
<dbReference type="AlphaFoldDB" id="A0A072PIU8"/>
<dbReference type="Proteomes" id="UP000027920">
    <property type="component" value="Unassembled WGS sequence"/>
</dbReference>
<keyword evidence="2 4" id="KW-0863">Zinc-finger</keyword>
<dbReference type="PANTHER" id="PTHR45969:SF69">
    <property type="entry name" value="FINGER DOMAIN PROTEIN, PUTATIVE (AFU_ORTHOLOGUE AFUA_3G12190)-RELATED"/>
    <property type="match status" value="1"/>
</dbReference>
<dbReference type="EMBL" id="AMGV01000003">
    <property type="protein sequence ID" value="KEF59233.1"/>
    <property type="molecule type" value="Genomic_DNA"/>
</dbReference>
<dbReference type="SUPFAM" id="SSF57850">
    <property type="entry name" value="RING/U-box"/>
    <property type="match status" value="1"/>
</dbReference>
<reference evidence="8 9" key="1">
    <citation type="submission" date="2013-03" db="EMBL/GenBank/DDBJ databases">
        <title>The Genome Sequence of Exophiala aquamarina CBS 119918.</title>
        <authorList>
            <consortium name="The Broad Institute Genomics Platform"/>
            <person name="Cuomo C."/>
            <person name="de Hoog S."/>
            <person name="Gorbushina A."/>
            <person name="Walker B."/>
            <person name="Young S.K."/>
            <person name="Zeng Q."/>
            <person name="Gargeya S."/>
            <person name="Fitzgerald M."/>
            <person name="Haas B."/>
            <person name="Abouelleil A."/>
            <person name="Allen A.W."/>
            <person name="Alvarado L."/>
            <person name="Arachchi H.M."/>
            <person name="Berlin A.M."/>
            <person name="Chapman S.B."/>
            <person name="Gainer-Dewar J."/>
            <person name="Goldberg J."/>
            <person name="Griggs A."/>
            <person name="Gujja S."/>
            <person name="Hansen M."/>
            <person name="Howarth C."/>
            <person name="Imamovic A."/>
            <person name="Ireland A."/>
            <person name="Larimer J."/>
            <person name="McCowan C."/>
            <person name="Murphy C."/>
            <person name="Pearson M."/>
            <person name="Poon T.W."/>
            <person name="Priest M."/>
            <person name="Roberts A."/>
            <person name="Saif S."/>
            <person name="Shea T."/>
            <person name="Sisk P."/>
            <person name="Sykes S."/>
            <person name="Wortman J."/>
            <person name="Nusbaum C."/>
            <person name="Birren B."/>
        </authorList>
    </citation>
    <scope>NUCLEOTIDE SEQUENCE [LARGE SCALE GENOMIC DNA]</scope>
    <source>
        <strain evidence="8 9">CBS 119918</strain>
    </source>
</reference>
<protein>
    <recommendedName>
        <fullName evidence="7">RING-type domain-containing protein</fullName>
    </recommendedName>
</protein>
<keyword evidence="6" id="KW-0812">Transmembrane</keyword>
<dbReference type="GeneID" id="25279010"/>
<feature type="region of interest" description="Disordered" evidence="5">
    <location>
        <begin position="83"/>
        <end position="116"/>
    </location>
</feature>
<evidence type="ECO:0000256" key="3">
    <source>
        <dbReference type="ARBA" id="ARBA00022833"/>
    </source>
</evidence>
<dbReference type="PROSITE" id="PS50089">
    <property type="entry name" value="ZF_RING_2"/>
    <property type="match status" value="1"/>
</dbReference>
<keyword evidence="9" id="KW-1185">Reference proteome</keyword>
<dbReference type="HOGENOM" id="CLU_089354_0_0_1"/>
<name>A0A072PIU8_9EURO</name>
<dbReference type="SMART" id="SM00184">
    <property type="entry name" value="RING"/>
    <property type="match status" value="1"/>
</dbReference>